<keyword evidence="1" id="KW-0472">Membrane</keyword>
<accession>A0A099F1U7</accession>
<feature type="transmembrane region" description="Helical" evidence="1">
    <location>
        <begin position="6"/>
        <end position="27"/>
    </location>
</feature>
<gene>
    <name evidence="2" type="ORF">IT41_11465</name>
</gene>
<keyword evidence="3" id="KW-1185">Reference proteome</keyword>
<proteinExistence type="predicted"/>
<feature type="transmembrane region" description="Helical" evidence="1">
    <location>
        <begin position="68"/>
        <end position="90"/>
    </location>
</feature>
<organism evidence="2 3">
    <name type="scientific">Paracoccus halophilus</name>
    <dbReference type="NCBI Taxonomy" id="376733"/>
    <lineage>
        <taxon>Bacteria</taxon>
        <taxon>Pseudomonadati</taxon>
        <taxon>Pseudomonadota</taxon>
        <taxon>Alphaproteobacteria</taxon>
        <taxon>Rhodobacterales</taxon>
        <taxon>Paracoccaceae</taxon>
        <taxon>Paracoccus</taxon>
    </lineage>
</organism>
<feature type="transmembrane region" description="Helical" evidence="1">
    <location>
        <begin position="34"/>
        <end position="52"/>
    </location>
</feature>
<reference evidence="2 3" key="1">
    <citation type="submission" date="2014-09" db="EMBL/GenBank/DDBJ databases">
        <authorList>
            <person name="McGinnis J.M."/>
            <person name="Wolfgang W.J."/>
        </authorList>
    </citation>
    <scope>NUCLEOTIDE SEQUENCE [LARGE SCALE GENOMIC DNA]</scope>
    <source>
        <strain evidence="2 3">JCM 14014</strain>
    </source>
</reference>
<dbReference type="AlphaFoldDB" id="A0A099F1U7"/>
<evidence type="ECO:0000313" key="2">
    <source>
        <dbReference type="EMBL" id="KGJ04122.1"/>
    </source>
</evidence>
<dbReference type="EMBL" id="JRKN01000014">
    <property type="protein sequence ID" value="KGJ04122.1"/>
    <property type="molecule type" value="Genomic_DNA"/>
</dbReference>
<dbReference type="Proteomes" id="UP000029846">
    <property type="component" value="Unassembled WGS sequence"/>
</dbReference>
<sequence length="98" mass="10722">MQMDSPLDLILPTLAAFTLPGIAAWYLARRHGLAVFWASLIAGALIMLYGWFTARPTLAPDVASRHTLVIYFVLLPAFMSMVFGAIVGAWQHRAHGAP</sequence>
<evidence type="ECO:0000313" key="3">
    <source>
        <dbReference type="Proteomes" id="UP000029846"/>
    </source>
</evidence>
<protein>
    <submittedName>
        <fullName evidence="2">Uncharacterized protein</fullName>
    </submittedName>
</protein>
<comment type="caution">
    <text evidence="2">The sequence shown here is derived from an EMBL/GenBank/DDBJ whole genome shotgun (WGS) entry which is preliminary data.</text>
</comment>
<name>A0A099F1U7_9RHOB</name>
<keyword evidence="1" id="KW-1133">Transmembrane helix</keyword>
<reference evidence="2 3" key="2">
    <citation type="submission" date="2014-10" db="EMBL/GenBank/DDBJ databases">
        <title>Paracoccus sanguinis sp. nov., isolated from clinical specimens of New York State patients.</title>
        <authorList>
            <person name="Mingle L.A."/>
            <person name="Cole J.A."/>
            <person name="Lapierre P."/>
            <person name="Musser K.A."/>
        </authorList>
    </citation>
    <scope>NUCLEOTIDE SEQUENCE [LARGE SCALE GENOMIC DNA]</scope>
    <source>
        <strain evidence="2 3">JCM 14014</strain>
    </source>
</reference>
<keyword evidence="1" id="KW-0812">Transmembrane</keyword>
<evidence type="ECO:0000256" key="1">
    <source>
        <dbReference type="SAM" id="Phobius"/>
    </source>
</evidence>
<dbReference type="STRING" id="376733.SAMN04487972_11456"/>